<evidence type="ECO:0000256" key="1">
    <source>
        <dbReference type="ARBA" id="ARBA00022729"/>
    </source>
</evidence>
<dbReference type="RefSeq" id="WP_098660039.1">
    <property type="nucleotide sequence ID" value="NZ_NVDQ01000020.1"/>
</dbReference>
<feature type="domain" description="SLH" evidence="3">
    <location>
        <begin position="83"/>
        <end position="146"/>
    </location>
</feature>
<dbReference type="InterPro" id="IPR001119">
    <property type="entry name" value="SLH_dom"/>
</dbReference>
<dbReference type="AlphaFoldDB" id="A0A9X7BDD2"/>
<dbReference type="PANTHER" id="PTHR43308:SF1">
    <property type="entry name" value="OUTER MEMBRANE PROTEIN ALPHA"/>
    <property type="match status" value="1"/>
</dbReference>
<dbReference type="PROSITE" id="PS51272">
    <property type="entry name" value="SLH"/>
    <property type="match status" value="3"/>
</dbReference>
<dbReference type="InterPro" id="IPR051465">
    <property type="entry name" value="Cell_Envelope_Struct_Comp"/>
</dbReference>
<dbReference type="EMBL" id="NVDQ01000020">
    <property type="protein sequence ID" value="PFV08312.1"/>
    <property type="molecule type" value="Genomic_DNA"/>
</dbReference>
<keyword evidence="4" id="KW-0378">Hydrolase</keyword>
<keyword evidence="1 2" id="KW-0732">Signal</keyword>
<gene>
    <name evidence="4" type="ORF">COK98_09435</name>
</gene>
<evidence type="ECO:0000313" key="4">
    <source>
        <dbReference type="EMBL" id="PFV08312.1"/>
    </source>
</evidence>
<protein>
    <submittedName>
        <fullName evidence="4">Cell wall hydrolase</fullName>
    </submittedName>
</protein>
<name>A0A9X7BDD2_BACCE</name>
<dbReference type="PANTHER" id="PTHR43308">
    <property type="entry name" value="OUTER MEMBRANE PROTEIN ALPHA-RELATED"/>
    <property type="match status" value="1"/>
</dbReference>
<evidence type="ECO:0000259" key="3">
    <source>
        <dbReference type="PROSITE" id="PS51272"/>
    </source>
</evidence>
<organism evidence="4 5">
    <name type="scientific">Bacillus cereus</name>
    <dbReference type="NCBI Taxonomy" id="1396"/>
    <lineage>
        <taxon>Bacteria</taxon>
        <taxon>Bacillati</taxon>
        <taxon>Bacillota</taxon>
        <taxon>Bacilli</taxon>
        <taxon>Bacillales</taxon>
        <taxon>Bacillaceae</taxon>
        <taxon>Bacillus</taxon>
        <taxon>Bacillus cereus group</taxon>
    </lineage>
</organism>
<accession>A0A9X7BDD2</accession>
<reference evidence="4 5" key="1">
    <citation type="submission" date="2017-09" db="EMBL/GenBank/DDBJ databases">
        <title>Large-scale bioinformatics analysis of Bacillus genomes uncovers conserved roles of natural products in bacterial physiology.</title>
        <authorList>
            <consortium name="Agbiome Team Llc"/>
            <person name="Bleich R.M."/>
            <person name="Grubbs K.J."/>
            <person name="Santa Maria K.C."/>
            <person name="Allen S.E."/>
            <person name="Farag S."/>
            <person name="Shank E.A."/>
            <person name="Bowers A."/>
        </authorList>
    </citation>
    <scope>NUCLEOTIDE SEQUENCE [LARGE SCALE GENOMIC DNA]</scope>
    <source>
        <strain evidence="4 5">AFS060282</strain>
    </source>
</reference>
<sequence>MKNKLIAAGIVTGTLLSYSSNIFADTLRFQDVPKWAEQSVNYLVDKHVINGLPNGTFGSYETLDRASAVTIITKALGVKINQNVKSSFKDVQGHWGAPYIAAAEKAGIVKGVGNGLFNPSEKVTRAAMATMLVNAYKLQSPVESEGKTKFKDLEGHWGEKAANILIDLGISNGTDNGWQPDRIVTRVEAAQLTAKVDMLQNRGEGTLNNLKKETLNKKKGRMDGVVSSIVRDSNGDYIKVNYKGNDGKEKSAYVLAPKKHDFKEGDKVKIGWGREVVYHKNFGWKTIQYNNVNSKSEVYSNSKFPITKVNEKQNEQFEIGEIEDIWKDESEDFVQVRLKDSESKKQYVDIPVPQGHSYKKGEKVKVANKGEWEKQINNSLMTVWLGQEGTISKIIENEKQNEDFVIGEIYNAEKNHVSVKYLNNKGQTNYVHIDITHGHDFKDGDKVKVINKKNWNGNFAQEGSILKFIENEKQNEDFVIGEIYNAEKNHVSVKYLNNKGQTNYVHIDITHGHDFKDGDKVKVSNKKNWNGNFAQEGSISKVND</sequence>
<feature type="chain" id="PRO_5040969768" evidence="2">
    <location>
        <begin position="25"/>
        <end position="544"/>
    </location>
</feature>
<dbReference type="Pfam" id="PF00395">
    <property type="entry name" value="SLH"/>
    <property type="match status" value="3"/>
</dbReference>
<comment type="caution">
    <text evidence="4">The sequence shown here is derived from an EMBL/GenBank/DDBJ whole genome shotgun (WGS) entry which is preliminary data.</text>
</comment>
<dbReference type="GO" id="GO:0016787">
    <property type="term" value="F:hydrolase activity"/>
    <property type="evidence" value="ECO:0007669"/>
    <property type="project" value="UniProtKB-KW"/>
</dbReference>
<feature type="domain" description="SLH" evidence="3">
    <location>
        <begin position="23"/>
        <end position="82"/>
    </location>
</feature>
<feature type="signal peptide" evidence="2">
    <location>
        <begin position="1"/>
        <end position="24"/>
    </location>
</feature>
<feature type="domain" description="SLH" evidence="3">
    <location>
        <begin position="147"/>
        <end position="207"/>
    </location>
</feature>
<proteinExistence type="predicted"/>
<evidence type="ECO:0000313" key="5">
    <source>
        <dbReference type="Proteomes" id="UP000226257"/>
    </source>
</evidence>
<dbReference type="Proteomes" id="UP000226257">
    <property type="component" value="Unassembled WGS sequence"/>
</dbReference>
<evidence type="ECO:0000256" key="2">
    <source>
        <dbReference type="SAM" id="SignalP"/>
    </source>
</evidence>